<evidence type="ECO:0000256" key="2">
    <source>
        <dbReference type="SAM" id="SignalP"/>
    </source>
</evidence>
<dbReference type="GO" id="GO:0030288">
    <property type="term" value="C:outer membrane-bounded periplasmic space"/>
    <property type="evidence" value="ECO:0007669"/>
    <property type="project" value="TreeGrafter"/>
</dbReference>
<evidence type="ECO:0000313" key="3">
    <source>
        <dbReference type="EMBL" id="SNV54397.1"/>
    </source>
</evidence>
<feature type="signal peptide" evidence="2">
    <location>
        <begin position="1"/>
        <end position="22"/>
    </location>
</feature>
<dbReference type="GO" id="GO:0030976">
    <property type="term" value="F:thiamine pyrophosphate binding"/>
    <property type="evidence" value="ECO:0007669"/>
    <property type="project" value="TreeGrafter"/>
</dbReference>
<proteinExistence type="predicted"/>
<dbReference type="Pfam" id="PF13531">
    <property type="entry name" value="SBP_bac_11"/>
    <property type="match status" value="1"/>
</dbReference>
<dbReference type="RefSeq" id="WP_095085258.1">
    <property type="nucleotide sequence ID" value="NZ_BMDM01000013.1"/>
</dbReference>
<dbReference type="OrthoDB" id="9791045at2"/>
<organism evidence="3 4">
    <name type="scientific">Mammaliicoccus stepanovicii</name>
    <dbReference type="NCBI Taxonomy" id="643214"/>
    <lineage>
        <taxon>Bacteria</taxon>
        <taxon>Bacillati</taxon>
        <taxon>Bacillota</taxon>
        <taxon>Bacilli</taxon>
        <taxon>Bacillales</taxon>
        <taxon>Staphylococcaceae</taxon>
        <taxon>Mammaliicoccus</taxon>
    </lineage>
</organism>
<dbReference type="KEGG" id="sste:SAMEA4384403_0077"/>
<name>A0A239Y696_9STAP</name>
<dbReference type="AlphaFoldDB" id="A0A239Y696"/>
<evidence type="ECO:0000256" key="1">
    <source>
        <dbReference type="ARBA" id="ARBA00022729"/>
    </source>
</evidence>
<dbReference type="PROSITE" id="PS51257">
    <property type="entry name" value="PROKAR_LIPOPROTEIN"/>
    <property type="match status" value="1"/>
</dbReference>
<protein>
    <submittedName>
        <fullName evidence="3">Periplasmic iron binding protein</fullName>
    </submittedName>
</protein>
<dbReference type="PANTHER" id="PTHR30006:SF2">
    <property type="entry name" value="ABC TRANSPORTER SUBSTRATE-BINDING PROTEIN"/>
    <property type="match status" value="1"/>
</dbReference>
<feature type="chain" id="PRO_5038661677" evidence="2">
    <location>
        <begin position="23"/>
        <end position="319"/>
    </location>
</feature>
<dbReference type="PANTHER" id="PTHR30006">
    <property type="entry name" value="THIAMINE-BINDING PERIPLASMIC PROTEIN-RELATED"/>
    <property type="match status" value="1"/>
</dbReference>
<dbReference type="GO" id="GO:0015888">
    <property type="term" value="P:thiamine transport"/>
    <property type="evidence" value="ECO:0007669"/>
    <property type="project" value="TreeGrafter"/>
</dbReference>
<evidence type="ECO:0000313" key="4">
    <source>
        <dbReference type="Proteomes" id="UP000242084"/>
    </source>
</evidence>
<dbReference type="Gene3D" id="3.40.190.10">
    <property type="entry name" value="Periplasmic binding protein-like II"/>
    <property type="match status" value="2"/>
</dbReference>
<keyword evidence="4" id="KW-1185">Reference proteome</keyword>
<keyword evidence="1 2" id="KW-0732">Signal</keyword>
<gene>
    <name evidence="3" type="ORF">SAMEA4384403_00077</name>
</gene>
<dbReference type="SUPFAM" id="SSF53850">
    <property type="entry name" value="Periplasmic binding protein-like II"/>
    <property type="match status" value="1"/>
</dbReference>
<dbReference type="Proteomes" id="UP000242084">
    <property type="component" value="Chromosome 1"/>
</dbReference>
<sequence length="319" mass="36405">MKRKWCFLVLLVVMLASCQEGKQSNSSEITVYSPYPKGLIQPVLKEFEQQENVKVNIRHGSTQVLLSELHRTSKKERGDVFIGGVLSEVIENTDDFVPYRSPDKDKFRDVAIQSNIVTSFMLMPAVIVVNTDVQGDIVIRGYKDLLQHDLKNKVAYPNPHTTTTGYQHMRAIFSMSNDVQDVYRFDNRAIQLSKSSQVIKEVSEGKYYAGLSYEQDARTAIKKGYPLKIIYPAEGTMLNIDGIALVNTEDPHPKREALMRYLTSYKVQQRLAKEFGVKPIRKDVDETETEETKQLSDIPIIPKSTLPKMSHKIFLENIE</sequence>
<dbReference type="EMBL" id="LT906462">
    <property type="protein sequence ID" value="SNV54397.1"/>
    <property type="molecule type" value="Genomic_DNA"/>
</dbReference>
<dbReference type="GO" id="GO:0030975">
    <property type="term" value="F:thiamine binding"/>
    <property type="evidence" value="ECO:0007669"/>
    <property type="project" value="TreeGrafter"/>
</dbReference>
<accession>A0A239Y696</accession>
<reference evidence="3 4" key="1">
    <citation type="submission" date="2017-06" db="EMBL/GenBank/DDBJ databases">
        <authorList>
            <consortium name="Pathogen Informatics"/>
        </authorList>
    </citation>
    <scope>NUCLEOTIDE SEQUENCE [LARGE SCALE GENOMIC DNA]</scope>
    <source>
        <strain evidence="3 4">NCTC13839</strain>
    </source>
</reference>